<feature type="transmembrane region" description="Helical" evidence="1">
    <location>
        <begin position="122"/>
        <end position="142"/>
    </location>
</feature>
<dbReference type="OrthoDB" id="1496196at2"/>
<dbReference type="EMBL" id="SJPV01000008">
    <property type="protein sequence ID" value="TWU34195.1"/>
    <property type="molecule type" value="Genomic_DNA"/>
</dbReference>
<sequence>MFELEQAIDDWKRTFRPDSSIEADGILEVESHLRESIERLQGTGLSEREAFAVGAYRLGITADLESEFGKNKPVSAWRTRLAWMLGGFLLFTLCGSGVSALVAMTGAWMAYAGVEATMAGPISIAVLTVAWAGLLAIAYRGLVNRDPTNNRFTWRWAAVTGLALYVLPTATVMGRLAQQRIADAAWYGDTATWLGFGGFFFHFGGYLFCLVALCKLSKPSVPVVVRRFSKSCQP</sequence>
<feature type="transmembrane region" description="Helical" evidence="1">
    <location>
        <begin position="81"/>
        <end position="110"/>
    </location>
</feature>
<keyword evidence="1" id="KW-0812">Transmembrane</keyword>
<proteinExistence type="predicted"/>
<name>A0A5C6DD70_9BACT</name>
<dbReference type="AlphaFoldDB" id="A0A5C6DD70"/>
<feature type="transmembrane region" description="Helical" evidence="1">
    <location>
        <begin position="193"/>
        <end position="213"/>
    </location>
</feature>
<evidence type="ECO:0000313" key="3">
    <source>
        <dbReference type="Proteomes" id="UP000319143"/>
    </source>
</evidence>
<gene>
    <name evidence="2" type="ORF">Poly41_43410</name>
</gene>
<reference evidence="2 3" key="1">
    <citation type="submission" date="2019-02" db="EMBL/GenBank/DDBJ databases">
        <title>Deep-cultivation of Planctomycetes and their phenomic and genomic characterization uncovers novel biology.</title>
        <authorList>
            <person name="Wiegand S."/>
            <person name="Jogler M."/>
            <person name="Boedeker C."/>
            <person name="Pinto D."/>
            <person name="Vollmers J."/>
            <person name="Rivas-Marin E."/>
            <person name="Kohn T."/>
            <person name="Peeters S.H."/>
            <person name="Heuer A."/>
            <person name="Rast P."/>
            <person name="Oberbeckmann S."/>
            <person name="Bunk B."/>
            <person name="Jeske O."/>
            <person name="Meyerdierks A."/>
            <person name="Storesund J.E."/>
            <person name="Kallscheuer N."/>
            <person name="Luecker S."/>
            <person name="Lage O.M."/>
            <person name="Pohl T."/>
            <person name="Merkel B.J."/>
            <person name="Hornburger P."/>
            <person name="Mueller R.-W."/>
            <person name="Bruemmer F."/>
            <person name="Labrenz M."/>
            <person name="Spormann A.M."/>
            <person name="Op Den Camp H."/>
            <person name="Overmann J."/>
            <person name="Amann R."/>
            <person name="Jetten M.S.M."/>
            <person name="Mascher T."/>
            <person name="Medema M.H."/>
            <person name="Devos D.P."/>
            <person name="Kaster A.-K."/>
            <person name="Ovreas L."/>
            <person name="Rohde M."/>
            <person name="Galperin M.Y."/>
            <person name="Jogler C."/>
        </authorList>
    </citation>
    <scope>NUCLEOTIDE SEQUENCE [LARGE SCALE GENOMIC DNA]</scope>
    <source>
        <strain evidence="2 3">Poly41</strain>
    </source>
</reference>
<keyword evidence="1" id="KW-0472">Membrane</keyword>
<keyword evidence="3" id="KW-1185">Reference proteome</keyword>
<dbReference type="RefSeq" id="WP_146528610.1">
    <property type="nucleotide sequence ID" value="NZ_SJPV01000008.1"/>
</dbReference>
<keyword evidence="1" id="KW-1133">Transmembrane helix</keyword>
<organism evidence="2 3">
    <name type="scientific">Novipirellula artificiosorum</name>
    <dbReference type="NCBI Taxonomy" id="2528016"/>
    <lineage>
        <taxon>Bacteria</taxon>
        <taxon>Pseudomonadati</taxon>
        <taxon>Planctomycetota</taxon>
        <taxon>Planctomycetia</taxon>
        <taxon>Pirellulales</taxon>
        <taxon>Pirellulaceae</taxon>
        <taxon>Novipirellula</taxon>
    </lineage>
</organism>
<evidence type="ECO:0000313" key="2">
    <source>
        <dbReference type="EMBL" id="TWU34195.1"/>
    </source>
</evidence>
<protein>
    <submittedName>
        <fullName evidence="2">Uncharacterized protein</fullName>
    </submittedName>
</protein>
<evidence type="ECO:0000256" key="1">
    <source>
        <dbReference type="SAM" id="Phobius"/>
    </source>
</evidence>
<dbReference type="Proteomes" id="UP000319143">
    <property type="component" value="Unassembled WGS sequence"/>
</dbReference>
<feature type="transmembrane region" description="Helical" evidence="1">
    <location>
        <begin position="154"/>
        <end position="173"/>
    </location>
</feature>
<accession>A0A5C6DD70</accession>
<comment type="caution">
    <text evidence="2">The sequence shown here is derived from an EMBL/GenBank/DDBJ whole genome shotgun (WGS) entry which is preliminary data.</text>
</comment>